<comment type="caution">
    <text evidence="7">The sequence shown here is derived from an EMBL/GenBank/DDBJ whole genome shotgun (WGS) entry which is preliminary data.</text>
</comment>
<evidence type="ECO:0000259" key="6">
    <source>
        <dbReference type="Pfam" id="PF01593"/>
    </source>
</evidence>
<evidence type="ECO:0000313" key="8">
    <source>
        <dbReference type="Proteomes" id="UP000784286"/>
    </source>
</evidence>
<evidence type="ECO:0000256" key="3">
    <source>
        <dbReference type="ARBA" id="ARBA00022827"/>
    </source>
</evidence>
<name>A0A948X214_9BACT</name>
<dbReference type="SUPFAM" id="SSF51905">
    <property type="entry name" value="FAD/NAD(P)-binding domain"/>
    <property type="match status" value="1"/>
</dbReference>
<reference evidence="7" key="1">
    <citation type="journal article" date="2021" name="PeerJ">
        <title>Extensive microbial diversity within the chicken gut microbiome revealed by metagenomics and culture.</title>
        <authorList>
            <person name="Gilroy R."/>
            <person name="Ravi A."/>
            <person name="Getino M."/>
            <person name="Pursley I."/>
            <person name="Horton D.L."/>
            <person name="Alikhan N.F."/>
            <person name="Baker D."/>
            <person name="Gharbi K."/>
            <person name="Hall N."/>
            <person name="Watson M."/>
            <person name="Adriaenssens E.M."/>
            <person name="Foster-Nyarko E."/>
            <person name="Jarju S."/>
            <person name="Secka A."/>
            <person name="Antonio M."/>
            <person name="Oren A."/>
            <person name="Chaudhuri R.R."/>
            <person name="La Ragione R."/>
            <person name="Hildebrand F."/>
            <person name="Pallen M.J."/>
        </authorList>
    </citation>
    <scope>NUCLEOTIDE SEQUENCE</scope>
    <source>
        <strain evidence="7">8470</strain>
    </source>
</reference>
<feature type="domain" description="Amine oxidase" evidence="6">
    <location>
        <begin position="12"/>
        <end position="259"/>
    </location>
</feature>
<evidence type="ECO:0000256" key="1">
    <source>
        <dbReference type="ARBA" id="ARBA00022630"/>
    </source>
</evidence>
<keyword evidence="5" id="KW-0520">NAD</keyword>
<keyword evidence="1" id="KW-0285">Flavoprotein</keyword>
<keyword evidence="4" id="KW-0521">NADP</keyword>
<dbReference type="InterPro" id="IPR036188">
    <property type="entry name" value="FAD/NAD-bd_sf"/>
</dbReference>
<dbReference type="PANTHER" id="PTHR46091">
    <property type="entry name" value="BLR7054 PROTEIN"/>
    <property type="match status" value="1"/>
</dbReference>
<accession>A0A948X214</accession>
<dbReference type="Proteomes" id="UP000784286">
    <property type="component" value="Unassembled WGS sequence"/>
</dbReference>
<keyword evidence="3" id="KW-0274">FAD</keyword>
<dbReference type="EMBL" id="JAHLFJ010000100">
    <property type="protein sequence ID" value="MBU3857097.1"/>
    <property type="molecule type" value="Genomic_DNA"/>
</dbReference>
<reference evidence="7" key="2">
    <citation type="submission" date="2021-04" db="EMBL/GenBank/DDBJ databases">
        <authorList>
            <person name="Gilroy R."/>
        </authorList>
    </citation>
    <scope>NUCLEOTIDE SEQUENCE</scope>
    <source>
        <strain evidence="7">8470</strain>
    </source>
</reference>
<keyword evidence="2" id="KW-0732">Signal</keyword>
<dbReference type="InterPro" id="IPR002937">
    <property type="entry name" value="Amino_oxidase"/>
</dbReference>
<evidence type="ECO:0000256" key="5">
    <source>
        <dbReference type="ARBA" id="ARBA00023027"/>
    </source>
</evidence>
<evidence type="ECO:0000256" key="2">
    <source>
        <dbReference type="ARBA" id="ARBA00022729"/>
    </source>
</evidence>
<dbReference type="Gene3D" id="3.50.50.60">
    <property type="entry name" value="FAD/NAD(P)-binding domain"/>
    <property type="match status" value="2"/>
</dbReference>
<evidence type="ECO:0000313" key="7">
    <source>
        <dbReference type="EMBL" id="MBU3857097.1"/>
    </source>
</evidence>
<dbReference type="AlphaFoldDB" id="A0A948X214"/>
<evidence type="ECO:0000256" key="4">
    <source>
        <dbReference type="ARBA" id="ARBA00022857"/>
    </source>
</evidence>
<sequence>MKYDVIVVGSGLGGLECASILSRSGLSVLVLEKGAQAGGCMQSYCRRGMWYDTGFHYVGGLGEGQSLYAPFRYLGLLDLPWKRLDFCFDRISVGGRNFVFAEGFDEFARMLAEDFPAERSALCEYASLLRRAGEERFLSPGMSAGEADLLSPMSGVGAYSYLSEKFRNPLLVDVLSGASLKMELRKESLPLFTFVHGNSSFIESSWRLKGDSSLIVRSLADTIRSYGGEIICRSEVVELVEKGGKLVKAVCSDGRVYEGNVFVSDVHPAITCGWVKRSERIKKVFRSRIGRLENTFGMCTVSLCIKPHALRYFNWNHYVYSRPGVWTFYQEAEAVGGVLVSCRVPEDGSGYARQVDLLTPMNWGQCERWTDTVVGHRGEEYLRLKERMADECIALADEVIPGLRDMVEGCYVSTPLTYRDYTSVPEGSAYGVRKDFNAPLMTMLSPRTPVPNLLLTGQNLMLHGLHGVTMTALLTCAEIIGREELRKLVFRS</sequence>
<gene>
    <name evidence="7" type="ORF">H9928_11255</name>
</gene>
<protein>
    <submittedName>
        <fullName evidence="7">NAD(P)/FAD-dependent oxidoreductase</fullName>
    </submittedName>
</protein>
<dbReference type="Pfam" id="PF01593">
    <property type="entry name" value="Amino_oxidase"/>
    <property type="match status" value="1"/>
</dbReference>
<dbReference type="GO" id="GO:0016491">
    <property type="term" value="F:oxidoreductase activity"/>
    <property type="evidence" value="ECO:0007669"/>
    <property type="project" value="InterPro"/>
</dbReference>
<dbReference type="PANTHER" id="PTHR46091:SF3">
    <property type="entry name" value="AMINE OXIDASE DOMAIN-CONTAINING PROTEIN"/>
    <property type="match status" value="1"/>
</dbReference>
<proteinExistence type="predicted"/>
<dbReference type="InterPro" id="IPR052206">
    <property type="entry name" value="Retinol_saturase"/>
</dbReference>
<organism evidence="7 8">
    <name type="scientific">Candidatus Phocaeicola excrementipullorum</name>
    <dbReference type="NCBI Taxonomy" id="2838731"/>
    <lineage>
        <taxon>Bacteria</taxon>
        <taxon>Pseudomonadati</taxon>
        <taxon>Bacteroidota</taxon>
        <taxon>Bacteroidia</taxon>
        <taxon>Bacteroidales</taxon>
        <taxon>Bacteroidaceae</taxon>
        <taxon>Phocaeicola</taxon>
    </lineage>
</organism>